<dbReference type="EMBL" id="FOVM01000001">
    <property type="protein sequence ID" value="SFN43728.1"/>
    <property type="molecule type" value="Genomic_DNA"/>
</dbReference>
<dbReference type="AlphaFoldDB" id="A0A1I4Z0H6"/>
<dbReference type="STRING" id="995034.SAMN05216219_0645"/>
<dbReference type="PANTHER" id="PTHR40267">
    <property type="entry name" value="BLR3294 PROTEIN"/>
    <property type="match status" value="1"/>
</dbReference>
<proteinExistence type="predicted"/>
<reference evidence="2" key="1">
    <citation type="submission" date="2016-10" db="EMBL/GenBank/DDBJ databases">
        <authorList>
            <person name="Varghese N."/>
            <person name="Submissions S."/>
        </authorList>
    </citation>
    <scope>NUCLEOTIDE SEQUENCE [LARGE SCALE GENOMIC DNA]</scope>
    <source>
        <strain evidence="2">CGMCC 1.11101</strain>
    </source>
</reference>
<protein>
    <submittedName>
        <fullName evidence="1">Arylmalonate decarboxylase</fullName>
    </submittedName>
</protein>
<dbReference type="SUPFAM" id="SSF51366">
    <property type="entry name" value="Ribulose-phoshate binding barrel"/>
    <property type="match status" value="1"/>
</dbReference>
<dbReference type="PIRSF" id="PIRSF015736">
    <property type="entry name" value="MI"/>
    <property type="match status" value="1"/>
</dbReference>
<dbReference type="Proteomes" id="UP000198867">
    <property type="component" value="Unassembled WGS sequence"/>
</dbReference>
<dbReference type="InterPro" id="IPR011060">
    <property type="entry name" value="RibuloseP-bd_barrel"/>
</dbReference>
<evidence type="ECO:0000313" key="1">
    <source>
        <dbReference type="EMBL" id="SFN43728.1"/>
    </source>
</evidence>
<dbReference type="OrthoDB" id="4537983at2"/>
<evidence type="ECO:0000313" key="2">
    <source>
        <dbReference type="Proteomes" id="UP000198867"/>
    </source>
</evidence>
<dbReference type="Gene3D" id="3.40.50.12500">
    <property type="match status" value="1"/>
</dbReference>
<accession>A0A1I4Z0H6</accession>
<dbReference type="InterPro" id="IPR053714">
    <property type="entry name" value="Iso_Racemase_Enz_sf"/>
</dbReference>
<gene>
    <name evidence="1" type="ORF">SAMN05216219_0645</name>
</gene>
<keyword evidence="2" id="KW-1185">Reference proteome</keyword>
<dbReference type="PANTHER" id="PTHR40267:SF1">
    <property type="entry name" value="BLR3294 PROTEIN"/>
    <property type="match status" value="1"/>
</dbReference>
<dbReference type="InterPro" id="IPR026286">
    <property type="entry name" value="MaiA/AMDase"/>
</dbReference>
<name>A0A1I4Z0H6_9MICO</name>
<sequence>MLEIMTNGWRGRIGLILPADNVLIEPELYALELSGVSFHTLRMTTTDHEAMRRQGVELAKSITELGLDAVVYACAETSFNGGSGVRETLSELIAEECGLPVVTATNAMLAALEAMTVRRIAVLTPYKEESGQAFESTMREAGLVVVSAVHRDFSRESTDAREWFITNRQPASTAYSMARALESADADAIVIASTNLATLAMIAQLERDANKPVVSTNQSILWWCLQTLGIAADGLDLGSLMDLPLGTPKLPAMEALR</sequence>
<organism evidence="1 2">
    <name type="scientific">Mycetocola miduiensis</name>
    <dbReference type="NCBI Taxonomy" id="995034"/>
    <lineage>
        <taxon>Bacteria</taxon>
        <taxon>Bacillati</taxon>
        <taxon>Actinomycetota</taxon>
        <taxon>Actinomycetes</taxon>
        <taxon>Micrococcales</taxon>
        <taxon>Microbacteriaceae</taxon>
        <taxon>Mycetocola</taxon>
    </lineage>
</organism>
<dbReference type="Pfam" id="PF17645">
    <property type="entry name" value="Amdase"/>
    <property type="match status" value="1"/>
</dbReference>